<organism evidence="2">
    <name type="scientific">Ixodes ricinus</name>
    <name type="common">Common tick</name>
    <name type="synonym">Acarus ricinus</name>
    <dbReference type="NCBI Taxonomy" id="34613"/>
    <lineage>
        <taxon>Eukaryota</taxon>
        <taxon>Metazoa</taxon>
        <taxon>Ecdysozoa</taxon>
        <taxon>Arthropoda</taxon>
        <taxon>Chelicerata</taxon>
        <taxon>Arachnida</taxon>
        <taxon>Acari</taxon>
        <taxon>Parasitiformes</taxon>
        <taxon>Ixodida</taxon>
        <taxon>Ixodoidea</taxon>
        <taxon>Ixodidae</taxon>
        <taxon>Ixodinae</taxon>
        <taxon>Ixodes</taxon>
    </lineage>
</organism>
<dbReference type="InterPro" id="IPR000477">
    <property type="entry name" value="RT_dom"/>
</dbReference>
<accession>A0A131Y531</accession>
<evidence type="ECO:0000313" key="2">
    <source>
        <dbReference type="EMBL" id="JAP73490.1"/>
    </source>
</evidence>
<proteinExistence type="evidence at transcript level"/>
<dbReference type="InterPro" id="IPR043502">
    <property type="entry name" value="DNA/RNA_pol_sf"/>
</dbReference>
<dbReference type="Pfam" id="PF00078">
    <property type="entry name" value="RVT_1"/>
    <property type="match status" value="1"/>
</dbReference>
<dbReference type="EMBL" id="GEFM01002306">
    <property type="protein sequence ID" value="JAP73490.1"/>
    <property type="molecule type" value="mRNA"/>
</dbReference>
<feature type="domain" description="Reverse transcriptase" evidence="1">
    <location>
        <begin position="1"/>
        <end position="218"/>
    </location>
</feature>
<evidence type="ECO:0000259" key="1">
    <source>
        <dbReference type="PROSITE" id="PS50878"/>
    </source>
</evidence>
<dbReference type="AlphaFoldDB" id="A0A131Y531"/>
<dbReference type="GO" id="GO:0071897">
    <property type="term" value="P:DNA biosynthetic process"/>
    <property type="evidence" value="ECO:0007669"/>
    <property type="project" value="UniProtKB-ARBA"/>
</dbReference>
<sequence>MLFPNLLYFYNTIFFDHQHGFRRGFSRETQLSLFTHEIHANFESHHRTDAIFLYFSKAFDRVPHLRLLTKLSALKINDSVISWIHNFLSSRVQFSVVNSHESGLCNVTSGVPQGSALGLLLFLIFNNDLPHSISSKVCLFADDCVLYRPIASPDNHVLLQNDLSTIMNWCSDWQMSLSYSKCKLVCFTRKRSVSSCMYFLGTQPIEEVQSYKYLGVLVTSDLSWAAHIEFISLAASKTLGYIRRCLHSAPPNLRLLAYQTFVRPRLEYAAAIWSPHQIYLTTQLEAIQNRAARYILSVYDHTASVTALESQLNVTSLATRRKCSRLCLFHKILHHHPDIRSMLLQPPPRSSRRLTNSNCMQRISGSTNAFNNSFFPLAISEWNVLPECIALIICPDAFRSSLVLHFQGE</sequence>
<dbReference type="PANTHER" id="PTHR33332">
    <property type="entry name" value="REVERSE TRANSCRIPTASE DOMAIN-CONTAINING PROTEIN"/>
    <property type="match status" value="1"/>
</dbReference>
<reference evidence="2" key="1">
    <citation type="submission" date="2016-02" db="EMBL/GenBank/DDBJ databases">
        <title>RNAseq analyses of the midgut from blood- or serum-fed Ixodes ricinus ticks.</title>
        <authorList>
            <person name="Perner J."/>
            <person name="Provaznik J."/>
            <person name="Schrenkova J."/>
            <person name="Urbanova V."/>
            <person name="Ribeiro J.M."/>
            <person name="Kopacek P."/>
        </authorList>
    </citation>
    <scope>NUCLEOTIDE SEQUENCE</scope>
    <source>
        <tissue evidence="2">Gut</tissue>
    </source>
</reference>
<protein>
    <submittedName>
        <fullName evidence="2">Putative tick transposon</fullName>
    </submittedName>
</protein>
<dbReference type="PROSITE" id="PS50878">
    <property type="entry name" value="RT_POL"/>
    <property type="match status" value="1"/>
</dbReference>
<dbReference type="SUPFAM" id="SSF56672">
    <property type="entry name" value="DNA/RNA polymerases"/>
    <property type="match status" value="1"/>
</dbReference>
<dbReference type="CDD" id="cd01650">
    <property type="entry name" value="RT_nLTR_like"/>
    <property type="match status" value="1"/>
</dbReference>
<name>A0A131Y531_IXORI</name>